<dbReference type="SUPFAM" id="SSF46894">
    <property type="entry name" value="C-terminal effector domain of the bipartite response regulators"/>
    <property type="match status" value="1"/>
</dbReference>
<dbReference type="GO" id="GO:0006355">
    <property type="term" value="P:regulation of DNA-templated transcription"/>
    <property type="evidence" value="ECO:0007669"/>
    <property type="project" value="InterPro"/>
</dbReference>
<dbReference type="AlphaFoldDB" id="A0A6J6D439"/>
<dbReference type="PROSITE" id="PS50110">
    <property type="entry name" value="RESPONSE_REGULATORY"/>
    <property type="match status" value="1"/>
</dbReference>
<dbReference type="InterPro" id="IPR000792">
    <property type="entry name" value="Tscrpt_reg_LuxR_C"/>
</dbReference>
<dbReference type="InterPro" id="IPR058245">
    <property type="entry name" value="NreC/VraR/RcsB-like_REC"/>
</dbReference>
<evidence type="ECO:0000313" key="5">
    <source>
        <dbReference type="EMBL" id="CAB4558144.1"/>
    </source>
</evidence>
<dbReference type="InterPro" id="IPR051015">
    <property type="entry name" value="EvgA-like"/>
</dbReference>
<dbReference type="GO" id="GO:0003677">
    <property type="term" value="F:DNA binding"/>
    <property type="evidence" value="ECO:0007669"/>
    <property type="project" value="UniProtKB-KW"/>
</dbReference>
<keyword evidence="2" id="KW-0238">DNA-binding</keyword>
<gene>
    <name evidence="5" type="ORF">UFOPK1599_00360</name>
    <name evidence="6" type="ORF">UFOPK3883_00111</name>
    <name evidence="7" type="ORF">UFOPK4420_00600</name>
</gene>
<proteinExistence type="predicted"/>
<dbReference type="InterPro" id="IPR016032">
    <property type="entry name" value="Sig_transdc_resp-reg_C-effctor"/>
</dbReference>
<dbReference type="InterPro" id="IPR001789">
    <property type="entry name" value="Sig_transdc_resp-reg_receiver"/>
</dbReference>
<dbReference type="EMBL" id="CAFBNV010000004">
    <property type="protein sequence ID" value="CAB4958481.1"/>
    <property type="molecule type" value="Genomic_DNA"/>
</dbReference>
<feature type="domain" description="HTH luxR-type" evidence="3">
    <location>
        <begin position="134"/>
        <end position="199"/>
    </location>
</feature>
<dbReference type="SMART" id="SM00448">
    <property type="entry name" value="REC"/>
    <property type="match status" value="1"/>
</dbReference>
<feature type="domain" description="Response regulatory" evidence="4">
    <location>
        <begin position="3"/>
        <end position="118"/>
    </location>
</feature>
<dbReference type="CDD" id="cd06170">
    <property type="entry name" value="LuxR_C_like"/>
    <property type="match status" value="1"/>
</dbReference>
<dbReference type="EMBL" id="CAFBRU010000059">
    <property type="protein sequence ID" value="CAB5113075.1"/>
    <property type="molecule type" value="Genomic_DNA"/>
</dbReference>
<evidence type="ECO:0000313" key="6">
    <source>
        <dbReference type="EMBL" id="CAB4958481.1"/>
    </source>
</evidence>
<organism evidence="5">
    <name type="scientific">freshwater metagenome</name>
    <dbReference type="NCBI Taxonomy" id="449393"/>
    <lineage>
        <taxon>unclassified sequences</taxon>
        <taxon>metagenomes</taxon>
        <taxon>ecological metagenomes</taxon>
    </lineage>
</organism>
<evidence type="ECO:0000259" key="3">
    <source>
        <dbReference type="PROSITE" id="PS50043"/>
    </source>
</evidence>
<dbReference type="PRINTS" id="PR00038">
    <property type="entry name" value="HTHLUXR"/>
</dbReference>
<dbReference type="Pfam" id="PF00072">
    <property type="entry name" value="Response_reg"/>
    <property type="match status" value="1"/>
</dbReference>
<name>A0A6J6D439_9ZZZZ</name>
<dbReference type="PROSITE" id="PS50043">
    <property type="entry name" value="HTH_LUXR_2"/>
    <property type="match status" value="1"/>
</dbReference>
<reference evidence="5" key="1">
    <citation type="submission" date="2020-05" db="EMBL/GenBank/DDBJ databases">
        <authorList>
            <person name="Chiriac C."/>
            <person name="Salcher M."/>
            <person name="Ghai R."/>
            <person name="Kavagutti S V."/>
        </authorList>
    </citation>
    <scope>NUCLEOTIDE SEQUENCE</scope>
</reference>
<dbReference type="Gene3D" id="3.40.50.2300">
    <property type="match status" value="1"/>
</dbReference>
<dbReference type="PANTHER" id="PTHR45566">
    <property type="entry name" value="HTH-TYPE TRANSCRIPTIONAL REGULATOR YHJB-RELATED"/>
    <property type="match status" value="1"/>
</dbReference>
<dbReference type="GO" id="GO:0000160">
    <property type="term" value="P:phosphorelay signal transduction system"/>
    <property type="evidence" value="ECO:0007669"/>
    <property type="project" value="InterPro"/>
</dbReference>
<dbReference type="EMBL" id="CAEZTE010000011">
    <property type="protein sequence ID" value="CAB4558144.1"/>
    <property type="molecule type" value="Genomic_DNA"/>
</dbReference>
<accession>A0A6J6D439</accession>
<dbReference type="InterPro" id="IPR011006">
    <property type="entry name" value="CheY-like_superfamily"/>
</dbReference>
<dbReference type="SUPFAM" id="SSF52172">
    <property type="entry name" value="CheY-like"/>
    <property type="match status" value="1"/>
</dbReference>
<protein>
    <submittedName>
        <fullName evidence="5">Unannotated protein</fullName>
    </submittedName>
</protein>
<dbReference type="Pfam" id="PF00196">
    <property type="entry name" value="GerE"/>
    <property type="match status" value="1"/>
</dbReference>
<dbReference type="PANTHER" id="PTHR45566:SF2">
    <property type="entry name" value="NARL SUBFAMILY"/>
    <property type="match status" value="1"/>
</dbReference>
<dbReference type="SMART" id="SM00421">
    <property type="entry name" value="HTH_LUXR"/>
    <property type="match status" value="1"/>
</dbReference>
<dbReference type="CDD" id="cd17535">
    <property type="entry name" value="REC_NarL-like"/>
    <property type="match status" value="1"/>
</dbReference>
<evidence type="ECO:0000256" key="1">
    <source>
        <dbReference type="ARBA" id="ARBA00022553"/>
    </source>
</evidence>
<evidence type="ECO:0000313" key="7">
    <source>
        <dbReference type="EMBL" id="CAB5113075.1"/>
    </source>
</evidence>
<keyword evidence="1" id="KW-0597">Phosphoprotein</keyword>
<evidence type="ECO:0000259" key="4">
    <source>
        <dbReference type="PROSITE" id="PS50110"/>
    </source>
</evidence>
<evidence type="ECO:0000256" key="2">
    <source>
        <dbReference type="ARBA" id="ARBA00023125"/>
    </source>
</evidence>
<sequence>MIKVVLVDDHPLIRKGLSQALNKDEISVVGEASSLSEGVALLNSTTPDICIVDLNLGSASGIELIKVGIVQNPNCAFVVLTMEDDLDTLITAKAAGARAYITKGSPVENLIEVVKTVLTDRKDFIKLGSFKDGAKRKDFGLTERELEVLQLLSSGATASAMGSILFLSEATIKSHLAAIYRKLEAANRAQAVSIAISEKLILK</sequence>